<feature type="transmembrane region" description="Helical" evidence="1">
    <location>
        <begin position="67"/>
        <end position="84"/>
    </location>
</feature>
<feature type="transmembrane region" description="Helical" evidence="1">
    <location>
        <begin position="6"/>
        <end position="26"/>
    </location>
</feature>
<keyword evidence="3" id="KW-1185">Reference proteome</keyword>
<dbReference type="PhylomeDB" id="T1J8N5"/>
<dbReference type="AlphaFoldDB" id="T1J8N5"/>
<reference evidence="2" key="2">
    <citation type="submission" date="2015-02" db="UniProtKB">
        <authorList>
            <consortium name="EnsemblMetazoa"/>
        </authorList>
    </citation>
    <scope>IDENTIFICATION</scope>
</reference>
<name>T1J8N5_STRMM</name>
<organism evidence="2 3">
    <name type="scientific">Strigamia maritima</name>
    <name type="common">European centipede</name>
    <name type="synonym">Geophilus maritimus</name>
    <dbReference type="NCBI Taxonomy" id="126957"/>
    <lineage>
        <taxon>Eukaryota</taxon>
        <taxon>Metazoa</taxon>
        <taxon>Ecdysozoa</taxon>
        <taxon>Arthropoda</taxon>
        <taxon>Myriapoda</taxon>
        <taxon>Chilopoda</taxon>
        <taxon>Pleurostigmophora</taxon>
        <taxon>Geophilomorpha</taxon>
        <taxon>Linotaeniidae</taxon>
        <taxon>Strigamia</taxon>
    </lineage>
</organism>
<dbReference type="EnsemblMetazoa" id="SMAR010071-RA">
    <property type="protein sequence ID" value="SMAR010071-PA"/>
    <property type="gene ID" value="SMAR010071"/>
</dbReference>
<dbReference type="Gene3D" id="1.10.287.770">
    <property type="entry name" value="YojJ-like"/>
    <property type="match status" value="1"/>
</dbReference>
<protein>
    <submittedName>
        <fullName evidence="2">Uncharacterized protein</fullName>
    </submittedName>
</protein>
<dbReference type="HOGENOM" id="CLU_071149_0_0_1"/>
<dbReference type="Proteomes" id="UP000014500">
    <property type="component" value="Unassembled WGS sequence"/>
</dbReference>
<evidence type="ECO:0000256" key="1">
    <source>
        <dbReference type="SAM" id="Phobius"/>
    </source>
</evidence>
<keyword evidence="1" id="KW-0472">Membrane</keyword>
<keyword evidence="1" id="KW-1133">Transmembrane helix</keyword>
<evidence type="ECO:0000313" key="2">
    <source>
        <dbReference type="EnsemblMetazoa" id="SMAR010071-PA"/>
    </source>
</evidence>
<keyword evidence="1" id="KW-0812">Transmembrane</keyword>
<proteinExistence type="predicted"/>
<dbReference type="EMBL" id="JH431958">
    <property type="status" value="NOT_ANNOTATED_CDS"/>
    <property type="molecule type" value="Genomic_DNA"/>
</dbReference>
<accession>T1J8N5</accession>
<reference evidence="3" key="1">
    <citation type="submission" date="2011-05" db="EMBL/GenBank/DDBJ databases">
        <authorList>
            <person name="Richards S.R."/>
            <person name="Qu J."/>
            <person name="Jiang H."/>
            <person name="Jhangiani S.N."/>
            <person name="Agravi P."/>
            <person name="Goodspeed R."/>
            <person name="Gross S."/>
            <person name="Mandapat C."/>
            <person name="Jackson L."/>
            <person name="Mathew T."/>
            <person name="Pu L."/>
            <person name="Thornton R."/>
            <person name="Saada N."/>
            <person name="Wilczek-Boney K.B."/>
            <person name="Lee S."/>
            <person name="Kovar C."/>
            <person name="Wu Y."/>
            <person name="Scherer S.E."/>
            <person name="Worley K.C."/>
            <person name="Muzny D.M."/>
            <person name="Gibbs R."/>
        </authorList>
    </citation>
    <scope>NUCLEOTIDE SEQUENCE</scope>
    <source>
        <strain evidence="3">Brora</strain>
    </source>
</reference>
<evidence type="ECO:0000313" key="3">
    <source>
        <dbReference type="Proteomes" id="UP000014500"/>
    </source>
</evidence>
<sequence>MCDIGGNIGLYFGISCLTFVEIWVYSCKMTFFSLSKSTTANSKLKTKIQTIFQRKGTQKQSQLQKRLKKIVFFFLSFISVYQVYNSIDSYFDYSVVKTVSLVRDNIIHFPLIVDCRDSAATNSYKDYLANKLNTSCLNYQLFDFLHPLSYYAKKPLAIWNDSSNFYGEYKHNDVWQKYDKRNPVMEYANLSALPTVFGICTMFKKVDLQYSRKKNFIHFRDRHFTYKNKCNLNQPNFILPQNQPFHVKHIFFIPSLIKVNIDIFRQTVIIFYQEWKMIHSKHWCHPFIITKPGTFMLNSVLRV</sequence>